<reference evidence="7" key="2">
    <citation type="submission" date="2010-04" db="EMBL/GenBank/DDBJ databases">
        <authorList>
            <person name="Buell R."/>
            <person name="Hamilton J."/>
            <person name="Hostetler J."/>
        </authorList>
    </citation>
    <scope>NUCLEOTIDE SEQUENCE [LARGE SCALE GENOMIC DNA]</scope>
    <source>
        <strain evidence="7">DAOM:BR144</strain>
    </source>
</reference>
<keyword evidence="4" id="KW-0413">Isomerase</keyword>
<dbReference type="VEuPathDB" id="FungiDB:PYU1_G008607"/>
<dbReference type="AlphaFoldDB" id="K3WUH7"/>
<evidence type="ECO:0000256" key="1">
    <source>
        <dbReference type="ARBA" id="ARBA00000971"/>
    </source>
</evidence>
<dbReference type="SUPFAM" id="SSF48452">
    <property type="entry name" value="TPR-like"/>
    <property type="match status" value="1"/>
</dbReference>
<organism evidence="6 7">
    <name type="scientific">Globisporangium ultimum (strain ATCC 200006 / CBS 805.95 / DAOM BR144)</name>
    <name type="common">Pythium ultimum</name>
    <dbReference type="NCBI Taxonomy" id="431595"/>
    <lineage>
        <taxon>Eukaryota</taxon>
        <taxon>Sar</taxon>
        <taxon>Stramenopiles</taxon>
        <taxon>Oomycota</taxon>
        <taxon>Peronosporomycetes</taxon>
        <taxon>Pythiales</taxon>
        <taxon>Pythiaceae</taxon>
        <taxon>Globisporangium</taxon>
    </lineage>
</organism>
<dbReference type="Gene3D" id="1.25.40.10">
    <property type="entry name" value="Tetratricopeptide repeat domain"/>
    <property type="match status" value="1"/>
</dbReference>
<dbReference type="PANTHER" id="PTHR46512:SF9">
    <property type="entry name" value="PEPTIDYLPROLYL ISOMERASE"/>
    <property type="match status" value="1"/>
</dbReference>
<evidence type="ECO:0000256" key="2">
    <source>
        <dbReference type="ARBA" id="ARBA00013194"/>
    </source>
</evidence>
<dbReference type="EMBL" id="GL376558">
    <property type="status" value="NOT_ANNOTATED_CDS"/>
    <property type="molecule type" value="Genomic_DNA"/>
</dbReference>
<dbReference type="InParanoid" id="K3WUH7"/>
<reference evidence="6" key="3">
    <citation type="submission" date="2015-02" db="UniProtKB">
        <authorList>
            <consortium name="EnsemblProtists"/>
        </authorList>
    </citation>
    <scope>IDENTIFICATION</scope>
    <source>
        <strain evidence="6">DAOM BR144</strain>
    </source>
</reference>
<name>K3WUH7_GLOUD</name>
<dbReference type="EC" id="5.2.1.8" evidence="2"/>
<sequence>MADEERSGAADVALDRDESAVKVHDTQQLLKMVKRAESEVPADALWLASLRELAARCQDPSISKLLQEEQIVAHLLALTLNNKKKLQLARWQALTTFVEYWRHDAATQCLPYETLQCALKLSSHERFASKGVLMAIAEFVVVLALSSHPDQVNLLAVEIPPTEDDADGDFSYLALIKQMYVTLDNFAIRQQLVEVLLKLVETKDDVKALVRSGMVRSMLQVAIDHSNSSAASLGNSSVDALNDIEDGDEGEQTRLSDDLMLGCAKVFTHMATFVCYDSSATSLDGFLDPAVADYSSEQFVCKLVVQLMLSRVSLVFEEAVRLLQMLVENATLYGLLVQVMDLRGALEKAHTLVQLQENNVLRVAYDPYVLSLCKQQFQQLFPEIDAFERLHGSLVGLPADPDLRYFSDDSGRNSAFALASECKERGNWFFKRGNFSTARTFYRRAVSILRMVRLQRDQDLATLTKDQVLEKCSAGASVLVQTLSRQEWRPAMVSDVEDGQVEVIYDDDDSEDVVGPSRVRLRMNTTTLDTFENLEVDCSMNMGKAFSRLQNYERAVESFTHVLAIKKQHHAAALYHRGIAHMALHDLKNAQQDLWNANQLCRKLKGEQALRKQVIAAYSKLQQLHANKKKMDKKIIKQMMKYLSTIPGIQEE</sequence>
<keyword evidence="5" id="KW-0802">TPR repeat</keyword>
<reference evidence="7" key="1">
    <citation type="journal article" date="2010" name="Genome Biol.">
        <title>Genome sequence of the necrotrophic plant pathogen Pythium ultimum reveals original pathogenicity mechanisms and effector repertoire.</title>
        <authorList>
            <person name="Levesque C.A."/>
            <person name="Brouwer H."/>
            <person name="Cano L."/>
            <person name="Hamilton J.P."/>
            <person name="Holt C."/>
            <person name="Huitema E."/>
            <person name="Raffaele S."/>
            <person name="Robideau G.P."/>
            <person name="Thines M."/>
            <person name="Win J."/>
            <person name="Zerillo M.M."/>
            <person name="Beakes G.W."/>
            <person name="Boore J.L."/>
            <person name="Busam D."/>
            <person name="Dumas B."/>
            <person name="Ferriera S."/>
            <person name="Fuerstenberg S.I."/>
            <person name="Gachon C.M."/>
            <person name="Gaulin E."/>
            <person name="Govers F."/>
            <person name="Grenville-Briggs L."/>
            <person name="Horner N."/>
            <person name="Hostetler J."/>
            <person name="Jiang R.H."/>
            <person name="Johnson J."/>
            <person name="Krajaejun T."/>
            <person name="Lin H."/>
            <person name="Meijer H.J."/>
            <person name="Moore B."/>
            <person name="Morris P."/>
            <person name="Phuntmart V."/>
            <person name="Puiu D."/>
            <person name="Shetty J."/>
            <person name="Stajich J.E."/>
            <person name="Tripathy S."/>
            <person name="Wawra S."/>
            <person name="van West P."/>
            <person name="Whitty B.R."/>
            <person name="Coutinho P.M."/>
            <person name="Henrissat B."/>
            <person name="Martin F."/>
            <person name="Thomas P.D."/>
            <person name="Tyler B.M."/>
            <person name="De Vries R.P."/>
            <person name="Kamoun S."/>
            <person name="Yandell M."/>
            <person name="Tisserat N."/>
            <person name="Buell C.R."/>
        </authorList>
    </citation>
    <scope>NUCLEOTIDE SEQUENCE</scope>
    <source>
        <strain evidence="7">DAOM:BR144</strain>
    </source>
</reference>
<dbReference type="InterPro" id="IPR019734">
    <property type="entry name" value="TPR_rpt"/>
</dbReference>
<dbReference type="eggNOG" id="ENOG502S5UE">
    <property type="taxonomic scope" value="Eukaryota"/>
</dbReference>
<dbReference type="PROSITE" id="PS50005">
    <property type="entry name" value="TPR"/>
    <property type="match status" value="1"/>
</dbReference>
<evidence type="ECO:0000313" key="7">
    <source>
        <dbReference type="Proteomes" id="UP000019132"/>
    </source>
</evidence>
<proteinExistence type="predicted"/>
<dbReference type="InterPro" id="IPR050754">
    <property type="entry name" value="FKBP4/5/8-like"/>
</dbReference>
<keyword evidence="3" id="KW-0697">Rotamase</keyword>
<dbReference type="HOGENOM" id="CLU_029989_0_0_1"/>
<evidence type="ECO:0000256" key="4">
    <source>
        <dbReference type="ARBA" id="ARBA00023235"/>
    </source>
</evidence>
<comment type="catalytic activity">
    <reaction evidence="1">
        <text>[protein]-peptidylproline (omega=180) = [protein]-peptidylproline (omega=0)</text>
        <dbReference type="Rhea" id="RHEA:16237"/>
        <dbReference type="Rhea" id="RHEA-COMP:10747"/>
        <dbReference type="Rhea" id="RHEA-COMP:10748"/>
        <dbReference type="ChEBI" id="CHEBI:83833"/>
        <dbReference type="ChEBI" id="CHEBI:83834"/>
        <dbReference type="EC" id="5.2.1.8"/>
    </reaction>
</comment>
<evidence type="ECO:0000313" key="6">
    <source>
        <dbReference type="EnsemblProtists" id="PYU1_T008624"/>
    </source>
</evidence>
<keyword evidence="7" id="KW-1185">Reference proteome</keyword>
<feature type="repeat" description="TPR" evidence="5">
    <location>
        <begin position="536"/>
        <end position="569"/>
    </location>
</feature>
<dbReference type="EnsemblProtists" id="PYU1_T008624">
    <property type="protein sequence ID" value="PYU1_T008624"/>
    <property type="gene ID" value="PYU1_G008607"/>
</dbReference>
<evidence type="ECO:0000256" key="5">
    <source>
        <dbReference type="PROSITE-ProRule" id="PRU00339"/>
    </source>
</evidence>
<dbReference type="InterPro" id="IPR011990">
    <property type="entry name" value="TPR-like_helical_dom_sf"/>
</dbReference>
<dbReference type="SMART" id="SM00028">
    <property type="entry name" value="TPR"/>
    <property type="match status" value="3"/>
</dbReference>
<dbReference type="GO" id="GO:0003755">
    <property type="term" value="F:peptidyl-prolyl cis-trans isomerase activity"/>
    <property type="evidence" value="ECO:0007669"/>
    <property type="project" value="UniProtKB-EC"/>
</dbReference>
<dbReference type="PANTHER" id="PTHR46512">
    <property type="entry name" value="PEPTIDYLPROLYL ISOMERASE"/>
    <property type="match status" value="1"/>
</dbReference>
<accession>K3WUH7</accession>
<evidence type="ECO:0000256" key="3">
    <source>
        <dbReference type="ARBA" id="ARBA00023110"/>
    </source>
</evidence>
<protein>
    <recommendedName>
        <fullName evidence="2">peptidylprolyl isomerase</fullName>
        <ecNumber evidence="2">5.2.1.8</ecNumber>
    </recommendedName>
</protein>
<dbReference type="Proteomes" id="UP000019132">
    <property type="component" value="Unassembled WGS sequence"/>
</dbReference>